<dbReference type="Proteomes" id="UP000049472">
    <property type="component" value="Unassembled WGS sequence"/>
</dbReference>
<name>A0A0M6WYG7_9FIRM</name>
<protein>
    <recommendedName>
        <fullName evidence="3">Head-tail adaptor protein</fullName>
    </recommendedName>
</protein>
<evidence type="ECO:0000313" key="2">
    <source>
        <dbReference type="Proteomes" id="UP000049472"/>
    </source>
</evidence>
<proteinExistence type="predicted"/>
<evidence type="ECO:0000313" key="1">
    <source>
        <dbReference type="EMBL" id="CRL42616.1"/>
    </source>
</evidence>
<evidence type="ECO:0008006" key="3">
    <source>
        <dbReference type="Google" id="ProtNLM"/>
    </source>
</evidence>
<accession>A0A0M6WYG7</accession>
<organism evidence="1 2">
    <name type="scientific">Agathobacter rectalis</name>
    <dbReference type="NCBI Taxonomy" id="39491"/>
    <lineage>
        <taxon>Bacteria</taxon>
        <taxon>Bacillati</taxon>
        <taxon>Bacillota</taxon>
        <taxon>Clostridia</taxon>
        <taxon>Lachnospirales</taxon>
        <taxon>Lachnospiraceae</taxon>
        <taxon>Agathobacter</taxon>
    </lineage>
</organism>
<dbReference type="RefSeq" id="WP_055062846.1">
    <property type="nucleotide sequence ID" value="NZ_CVRQ01000079.1"/>
</dbReference>
<dbReference type="AlphaFoldDB" id="A0A0M6WYG7"/>
<gene>
    <name evidence="1" type="ORF">T1815_28691</name>
</gene>
<dbReference type="EMBL" id="CVRQ01000079">
    <property type="protein sequence ID" value="CRL42616.1"/>
    <property type="molecule type" value="Genomic_DNA"/>
</dbReference>
<keyword evidence="2" id="KW-1185">Reference proteome</keyword>
<reference evidence="2" key="1">
    <citation type="submission" date="2015-05" db="EMBL/GenBank/DDBJ databases">
        <authorList>
            <consortium name="Pathogen Informatics"/>
        </authorList>
    </citation>
    <scope>NUCLEOTIDE SEQUENCE [LARGE SCALE GENOMIC DNA]</scope>
    <source>
        <strain evidence="2">T1-815</strain>
    </source>
</reference>
<sequence>MDALITLIHPGETDETDEKTEVFAKVESTGRDEFAAAGERGFKASNKFTVWNNEYDGQPECIYDGKRLTIYRTYGPRNDDRIELYAAERVGRYGG</sequence>